<proteinExistence type="predicted"/>
<protein>
    <submittedName>
        <fullName evidence="1">Uncharacterized protein</fullName>
    </submittedName>
</protein>
<dbReference type="EMBL" id="BMAW01117108">
    <property type="protein sequence ID" value="GFT73488.1"/>
    <property type="molecule type" value="Genomic_DNA"/>
</dbReference>
<dbReference type="Proteomes" id="UP000887013">
    <property type="component" value="Unassembled WGS sequence"/>
</dbReference>
<sequence>MGGSFNKEPPRDVKPAFDKYVELNGVNGLLPATRFKNWLTEAFILGQDTEVTPVDIENVLSSNNIDRNGMNFDDFKKCVKDLAKGKKKRETRMINSLVSAAEANCGCSTCKGHP</sequence>
<dbReference type="InterPro" id="IPR011992">
    <property type="entry name" value="EF-hand-dom_pair"/>
</dbReference>
<accession>A0A8X6U1V3</accession>
<keyword evidence="2" id="KW-1185">Reference proteome</keyword>
<organism evidence="1 2">
    <name type="scientific">Nephila pilipes</name>
    <name type="common">Giant wood spider</name>
    <name type="synonym">Nephila maculata</name>
    <dbReference type="NCBI Taxonomy" id="299642"/>
    <lineage>
        <taxon>Eukaryota</taxon>
        <taxon>Metazoa</taxon>
        <taxon>Ecdysozoa</taxon>
        <taxon>Arthropoda</taxon>
        <taxon>Chelicerata</taxon>
        <taxon>Arachnida</taxon>
        <taxon>Araneae</taxon>
        <taxon>Araneomorphae</taxon>
        <taxon>Entelegynae</taxon>
        <taxon>Araneoidea</taxon>
        <taxon>Nephilidae</taxon>
        <taxon>Nephila</taxon>
    </lineage>
</organism>
<reference evidence="1" key="1">
    <citation type="submission" date="2020-08" db="EMBL/GenBank/DDBJ databases">
        <title>Multicomponent nature underlies the extraordinary mechanical properties of spider dragline silk.</title>
        <authorList>
            <person name="Kono N."/>
            <person name="Nakamura H."/>
            <person name="Mori M."/>
            <person name="Yoshida Y."/>
            <person name="Ohtoshi R."/>
            <person name="Malay A.D."/>
            <person name="Moran D.A.P."/>
            <person name="Tomita M."/>
            <person name="Numata K."/>
            <person name="Arakawa K."/>
        </authorList>
    </citation>
    <scope>NUCLEOTIDE SEQUENCE</scope>
</reference>
<gene>
    <name evidence="1" type="primary">AVEN_63712_1</name>
    <name evidence="1" type="ORF">NPIL_210031</name>
</gene>
<dbReference type="SUPFAM" id="SSF47473">
    <property type="entry name" value="EF-hand"/>
    <property type="match status" value="1"/>
</dbReference>
<dbReference type="OrthoDB" id="6416306at2759"/>
<name>A0A8X6U1V3_NEPPI</name>
<comment type="caution">
    <text evidence="1">The sequence shown here is derived from an EMBL/GenBank/DDBJ whole genome shotgun (WGS) entry which is preliminary data.</text>
</comment>
<dbReference type="AlphaFoldDB" id="A0A8X6U1V3"/>
<evidence type="ECO:0000313" key="2">
    <source>
        <dbReference type="Proteomes" id="UP000887013"/>
    </source>
</evidence>
<evidence type="ECO:0000313" key="1">
    <source>
        <dbReference type="EMBL" id="GFT73488.1"/>
    </source>
</evidence>